<dbReference type="AlphaFoldDB" id="A0AAV6RAS0"/>
<reference evidence="2 3" key="1">
    <citation type="journal article" date="2021" name="Sci. Rep.">
        <title>Chromosome anchoring in Senegalese sole (Solea senegalensis) reveals sex-associated markers and genome rearrangements in flatfish.</title>
        <authorList>
            <person name="Guerrero-Cozar I."/>
            <person name="Gomez-Garrido J."/>
            <person name="Berbel C."/>
            <person name="Martinez-Blanch J.F."/>
            <person name="Alioto T."/>
            <person name="Claros M.G."/>
            <person name="Gagnaire P.A."/>
            <person name="Manchado M."/>
        </authorList>
    </citation>
    <scope>NUCLEOTIDE SEQUENCE [LARGE SCALE GENOMIC DNA]</scope>
    <source>
        <strain evidence="2">Sse05_10M</strain>
    </source>
</reference>
<protein>
    <submittedName>
        <fullName evidence="2">Uncharacterized protein</fullName>
    </submittedName>
</protein>
<feature type="region of interest" description="Disordered" evidence="1">
    <location>
        <begin position="26"/>
        <end position="47"/>
    </location>
</feature>
<evidence type="ECO:0000256" key="1">
    <source>
        <dbReference type="SAM" id="MobiDB-lite"/>
    </source>
</evidence>
<dbReference type="EMBL" id="JAGKHQ010000012">
    <property type="protein sequence ID" value="KAG7501808.1"/>
    <property type="molecule type" value="Genomic_DNA"/>
</dbReference>
<name>A0AAV6RAS0_SOLSE</name>
<gene>
    <name evidence="2" type="ORF">JOB18_006867</name>
</gene>
<organism evidence="2 3">
    <name type="scientific">Solea senegalensis</name>
    <name type="common">Senegalese sole</name>
    <dbReference type="NCBI Taxonomy" id="28829"/>
    <lineage>
        <taxon>Eukaryota</taxon>
        <taxon>Metazoa</taxon>
        <taxon>Chordata</taxon>
        <taxon>Craniata</taxon>
        <taxon>Vertebrata</taxon>
        <taxon>Euteleostomi</taxon>
        <taxon>Actinopterygii</taxon>
        <taxon>Neopterygii</taxon>
        <taxon>Teleostei</taxon>
        <taxon>Neoteleostei</taxon>
        <taxon>Acanthomorphata</taxon>
        <taxon>Carangaria</taxon>
        <taxon>Pleuronectiformes</taxon>
        <taxon>Pleuronectoidei</taxon>
        <taxon>Soleidae</taxon>
        <taxon>Solea</taxon>
    </lineage>
</organism>
<evidence type="ECO:0000313" key="3">
    <source>
        <dbReference type="Proteomes" id="UP000693946"/>
    </source>
</evidence>
<proteinExistence type="predicted"/>
<evidence type="ECO:0000313" key="2">
    <source>
        <dbReference type="EMBL" id="KAG7501808.1"/>
    </source>
</evidence>
<keyword evidence="3" id="KW-1185">Reference proteome</keyword>
<dbReference type="Proteomes" id="UP000693946">
    <property type="component" value="Linkage Group LG2"/>
</dbReference>
<sequence>MDPKDERLKFFLSRQKCEGRTFVDLEDNEGDTHTHTGTRKKTQSATQSETLIAVHDASSWTQVLGHGRVGGDAGRACERCPEQSRQLCGVLFTQKQILFLVPILSPESCVFIKQRSSRSDFCPTFERKHFHTEVHSVTAARTVTRQRRLPPSTLTFLLISRVVLGTRGTFLHLDRDPVETTAAETLGFFTPPLTTASRARTYVCDDRGGL</sequence>
<accession>A0AAV6RAS0</accession>
<comment type="caution">
    <text evidence="2">The sequence shown here is derived from an EMBL/GenBank/DDBJ whole genome shotgun (WGS) entry which is preliminary data.</text>
</comment>